<accession>A0A158BBY5</accession>
<dbReference type="AlphaFoldDB" id="A0A158BBY5"/>
<gene>
    <name evidence="1" type="ORF">AWB77_02625</name>
</gene>
<dbReference type="STRING" id="1777138.AWB77_02625"/>
<name>A0A158BBY5_9BURK</name>
<proteinExistence type="predicted"/>
<keyword evidence="2" id="KW-1185">Reference proteome</keyword>
<comment type="caution">
    <text evidence="1">The sequence shown here is derived from an EMBL/GenBank/DDBJ whole genome shotgun (WGS) entry which is preliminary data.</text>
</comment>
<dbReference type="Proteomes" id="UP000054903">
    <property type="component" value="Unassembled WGS sequence"/>
</dbReference>
<evidence type="ECO:0000313" key="2">
    <source>
        <dbReference type="Proteomes" id="UP000054903"/>
    </source>
</evidence>
<reference evidence="1" key="1">
    <citation type="submission" date="2016-01" db="EMBL/GenBank/DDBJ databases">
        <authorList>
            <person name="Peeters C."/>
        </authorList>
    </citation>
    <scope>NUCLEOTIDE SEQUENCE</scope>
    <source>
        <strain evidence="1">LMG 29320</strain>
    </source>
</reference>
<protein>
    <recommendedName>
        <fullName evidence="3">Type III secretion protein</fullName>
    </recommendedName>
</protein>
<evidence type="ECO:0000313" key="1">
    <source>
        <dbReference type="EMBL" id="SAK67523.1"/>
    </source>
</evidence>
<dbReference type="OrthoDB" id="9094251at2"/>
<organism evidence="1 2">
    <name type="scientific">Caballeronia fortuita</name>
    <dbReference type="NCBI Taxonomy" id="1777138"/>
    <lineage>
        <taxon>Bacteria</taxon>
        <taxon>Pseudomonadati</taxon>
        <taxon>Pseudomonadota</taxon>
        <taxon>Betaproteobacteria</taxon>
        <taxon>Burkholderiales</taxon>
        <taxon>Burkholderiaceae</taxon>
        <taxon>Caballeronia</taxon>
    </lineage>
</organism>
<evidence type="ECO:0008006" key="3">
    <source>
        <dbReference type="Google" id="ProtNLM"/>
    </source>
</evidence>
<dbReference type="RefSeq" id="WP_061134852.1">
    <property type="nucleotide sequence ID" value="NZ_FCNX02000006.1"/>
</dbReference>
<sequence>MKPHSILGIADWAHHSWLARATPARNERARTQAAAYLFTRFPALADPGVAQLPGSAERLARPAYARLMRICASLACAHALRLVVSAEARIRFSATTGLPPLAALQSHPRGDHDDLPLDEPLDFFSRRGLIVAGLALALRAAGCDAQRQRMQLRLPRDCAEAAAQWRLPCVSSRMALELFGDALRLLHARSATC</sequence>
<dbReference type="EMBL" id="FCNX02000006">
    <property type="protein sequence ID" value="SAK67523.1"/>
    <property type="molecule type" value="Genomic_DNA"/>
</dbReference>